<dbReference type="SUPFAM" id="SSF52540">
    <property type="entry name" value="P-loop containing nucleoside triphosphate hydrolases"/>
    <property type="match status" value="2"/>
</dbReference>
<dbReference type="Gene3D" id="3.40.50.300">
    <property type="entry name" value="P-loop containing nucleotide triphosphate hydrolases"/>
    <property type="match status" value="3"/>
</dbReference>
<evidence type="ECO:0000256" key="9">
    <source>
        <dbReference type="ARBA" id="ARBA00022737"/>
    </source>
</evidence>
<dbReference type="InterPro" id="IPR036640">
    <property type="entry name" value="ABC1_TM_sf"/>
</dbReference>
<evidence type="ECO:0000256" key="10">
    <source>
        <dbReference type="ARBA" id="ARBA00022741"/>
    </source>
</evidence>
<gene>
    <name evidence="32" type="ORF">F2P81_009730</name>
</gene>
<comment type="catalytic activity">
    <reaction evidence="22">
        <text>ATP + H2O + xenobioticSide 1 = ADP + phosphate + xenobioticSide 2.</text>
        <dbReference type="EC" id="7.6.2.2"/>
    </reaction>
</comment>
<evidence type="ECO:0000256" key="19">
    <source>
        <dbReference type="ARBA" id="ARBA00023159"/>
    </source>
</evidence>
<comment type="function">
    <text evidence="24">Binds to GC box promoters elements and selectively activates mRNA synthesis from genes that contain functional recognition sites.</text>
</comment>
<dbReference type="CDD" id="cd18598">
    <property type="entry name" value="ABC_6TM_MRP7_D1_like"/>
    <property type="match status" value="1"/>
</dbReference>
<dbReference type="GO" id="GO:0008559">
    <property type="term" value="F:ABC-type xenobiotic transporter activity"/>
    <property type="evidence" value="ECO:0007669"/>
    <property type="project" value="UniProtKB-EC"/>
</dbReference>
<evidence type="ECO:0000259" key="29">
    <source>
        <dbReference type="PROSITE" id="PS50157"/>
    </source>
</evidence>
<evidence type="ECO:0000256" key="20">
    <source>
        <dbReference type="ARBA" id="ARBA00023163"/>
    </source>
</evidence>
<evidence type="ECO:0000256" key="1">
    <source>
        <dbReference type="ARBA" id="ARBA00004123"/>
    </source>
</evidence>
<dbReference type="Gene3D" id="3.30.160.60">
    <property type="entry name" value="Classic Zinc Finger"/>
    <property type="match status" value="3"/>
</dbReference>
<keyword evidence="10" id="KW-0547">Nucleotide-binding</keyword>
<comment type="caution">
    <text evidence="32">The sequence shown here is derived from an EMBL/GenBank/DDBJ whole genome shotgun (WGS) entry which is preliminary data.</text>
</comment>
<keyword evidence="7 28" id="KW-0812">Transmembrane</keyword>
<dbReference type="Pfam" id="PF00005">
    <property type="entry name" value="ABC_tran"/>
    <property type="match status" value="2"/>
</dbReference>
<feature type="transmembrane region" description="Helical" evidence="28">
    <location>
        <begin position="645"/>
        <end position="666"/>
    </location>
</feature>
<feature type="transmembrane region" description="Helical" evidence="28">
    <location>
        <begin position="1764"/>
        <end position="1783"/>
    </location>
</feature>
<evidence type="ECO:0000256" key="18">
    <source>
        <dbReference type="ARBA" id="ARBA00023136"/>
    </source>
</evidence>
<evidence type="ECO:0000256" key="15">
    <source>
        <dbReference type="ARBA" id="ARBA00022989"/>
    </source>
</evidence>
<dbReference type="FunFam" id="3.30.160.60:FF:000421">
    <property type="entry name" value="Sp2 transcription factor"/>
    <property type="match status" value="1"/>
</dbReference>
<keyword evidence="8" id="KW-0479">Metal-binding</keyword>
<evidence type="ECO:0000256" key="26">
    <source>
        <dbReference type="PROSITE-ProRule" id="PRU00042"/>
    </source>
</evidence>
<keyword evidence="14" id="KW-1278">Translocase</keyword>
<evidence type="ECO:0000259" key="30">
    <source>
        <dbReference type="PROSITE" id="PS50893"/>
    </source>
</evidence>
<feature type="transmembrane region" description="Helical" evidence="28">
    <location>
        <begin position="1172"/>
        <end position="1194"/>
    </location>
</feature>
<evidence type="ECO:0000256" key="11">
    <source>
        <dbReference type="ARBA" id="ARBA00022771"/>
    </source>
</evidence>
<feature type="transmembrane region" description="Helical" evidence="28">
    <location>
        <begin position="711"/>
        <end position="731"/>
    </location>
</feature>
<evidence type="ECO:0000256" key="3">
    <source>
        <dbReference type="ARBA" id="ARBA00009726"/>
    </source>
</evidence>
<reference evidence="32 33" key="1">
    <citation type="submission" date="2019-06" db="EMBL/GenBank/DDBJ databases">
        <title>Draft genomes of female and male turbot (Scophthalmus maximus).</title>
        <authorList>
            <person name="Xu H."/>
            <person name="Xu X.-W."/>
            <person name="Shao C."/>
            <person name="Chen S."/>
        </authorList>
    </citation>
    <scope>NUCLEOTIDE SEQUENCE [LARGE SCALE GENOMIC DNA]</scope>
    <source>
        <strain evidence="32">Ysfricsl-2016a</strain>
        <tissue evidence="32">Blood</tissue>
    </source>
</reference>
<dbReference type="InterPro" id="IPR003593">
    <property type="entry name" value="AAA+_ATPase"/>
</dbReference>
<dbReference type="Pfam" id="PF00664">
    <property type="entry name" value="ABC_membrane"/>
    <property type="match status" value="2"/>
</dbReference>
<evidence type="ECO:0000256" key="27">
    <source>
        <dbReference type="SAM" id="MobiDB-lite"/>
    </source>
</evidence>
<feature type="transmembrane region" description="Helical" evidence="28">
    <location>
        <begin position="1490"/>
        <end position="1511"/>
    </location>
</feature>
<dbReference type="GO" id="GO:0016887">
    <property type="term" value="F:ATP hydrolysis activity"/>
    <property type="evidence" value="ECO:0007669"/>
    <property type="project" value="InterPro"/>
</dbReference>
<dbReference type="GO" id="GO:0003677">
    <property type="term" value="F:DNA binding"/>
    <property type="evidence" value="ECO:0007669"/>
    <property type="project" value="UniProtKB-KW"/>
</dbReference>
<evidence type="ECO:0000256" key="8">
    <source>
        <dbReference type="ARBA" id="ARBA00022723"/>
    </source>
</evidence>
<keyword evidence="11 26" id="KW-0863">Zinc-finger</keyword>
<evidence type="ECO:0000313" key="32">
    <source>
        <dbReference type="EMBL" id="KAF0036856.1"/>
    </source>
</evidence>
<feature type="compositionally biased region" description="Basic and acidic residues" evidence="27">
    <location>
        <begin position="1432"/>
        <end position="1445"/>
    </location>
</feature>
<evidence type="ECO:0000256" key="2">
    <source>
        <dbReference type="ARBA" id="ARBA00004370"/>
    </source>
</evidence>
<dbReference type="PANTHER" id="PTHR24223">
    <property type="entry name" value="ATP-BINDING CASSETTE SUB-FAMILY C"/>
    <property type="match status" value="1"/>
</dbReference>
<feature type="transmembrane region" description="Helical" evidence="28">
    <location>
        <begin position="1648"/>
        <end position="1667"/>
    </location>
</feature>
<dbReference type="CDD" id="cd03244">
    <property type="entry name" value="ABCC_MRP_domain2"/>
    <property type="match status" value="1"/>
</dbReference>
<organism evidence="32 33">
    <name type="scientific">Scophthalmus maximus</name>
    <name type="common">Turbot</name>
    <name type="synonym">Psetta maxima</name>
    <dbReference type="NCBI Taxonomy" id="52904"/>
    <lineage>
        <taxon>Eukaryota</taxon>
        <taxon>Metazoa</taxon>
        <taxon>Chordata</taxon>
        <taxon>Craniata</taxon>
        <taxon>Vertebrata</taxon>
        <taxon>Euteleostomi</taxon>
        <taxon>Actinopterygii</taxon>
        <taxon>Neopterygii</taxon>
        <taxon>Teleostei</taxon>
        <taxon>Neoteleostei</taxon>
        <taxon>Acanthomorphata</taxon>
        <taxon>Carangaria</taxon>
        <taxon>Pleuronectiformes</taxon>
        <taxon>Pleuronectoidei</taxon>
        <taxon>Scophthalmidae</taxon>
        <taxon>Scophthalmus</taxon>
    </lineage>
</organism>
<feature type="domain" description="C2H2-type" evidence="29">
    <location>
        <begin position="575"/>
        <end position="602"/>
    </location>
</feature>
<evidence type="ECO:0000256" key="28">
    <source>
        <dbReference type="SAM" id="Phobius"/>
    </source>
</evidence>
<sequence>MAAAVAVSPSEYLQPSTASSQDTQPSPLALLAATCSKIGPPAAQAPVTSPPAQPQPRRLLPIKPAPIAPAPPKNLGFLSAKGNVIQLPAGLGASAPGSPIVLTIQQSPARSNASGAGNIQYQVVPQIQGTQTIQVMPQGGQFQLIPGTNQAIITTPMTVPAPCAAAAPVTPQKTVAIKPSPKMRKSNNVVQLPGGITLPLNVATGEVGGTQIITEAAAAPPTPGKARRGRKKKVVLAAHPSLPPPPAASPPPEQMETILIEASDNIIQAGNNLLIVQSPGQPAVVQQVQLVQPKQDSQLVQIPQQALKVVQAASATLPPVPQRQSAPSNLQLTPTDSSPTQILFKTASGEWQSVVLQDSVSTATTPITSVVATTTTTTAAATSPPAGTKRTPSGGRKERTLAKIAPAGGMIALNTSQLPSASQSVQTISINGVQVQGVPVTITNAGGQQHLTVQTLQGGGLQLAAAQGQPTLQVDQTLTLELPGQPGEKKRRMACTCPNCKDADKRPGEMGKRKHICHVPGCEKTFRKTSLLRAHVRLHTGERPFACNWVFCGKRFTRSDELQRHARTHTGDKRFECSQCQKRFMRSDHLTKHYKTHINTKNLLTSSSSLASCSCLHRGAGFNERNSSVSSGCSLLLQAPPPCGWTLRLVAALLAALLFVADVALVGVVQQGDMYLDLLTDGCAVLAWLVHFSAITVLQKTSFRRTRGPPLLPLLVLLSVPNLVVTLTIYCKTDGYLNATEPLKLARFVLASARTLPPLVYLLAFAFPCISDSGYTLYINAVDGSPLVPESRLRPDTGEMVAEDRSGCGSRLFYLWLTPLLRRGQRGELDRPADVYHLPRKLRTSVVCRYFHQCWEACRRGAAVGDGRDQWPRPVGGRNLLNGSWSSHYLEEPLELEGDVGLLRVLHKAFGLRYYLLGVLKVVVNMLSFTGPLLLSGLVTFMEEDGAPVSRGAWCALGLFATTLLSSVLRNFFVFEVSKVALSARAALVSAVYGKALRVSGSGLASFTLGEVVNLMSTDVDRVVNFFNSFHELWSLPFSFAVALYLLYLQVGVAFLGGLGVALLLVPLNKLLASRIISNNRDMLRYKDSRVKLMTEILFGIRVIKFYNWESHFAQKVADCRQQELSHLRAIKYLDAMCVYTWAALPVVISILTFVTFVILGHQLTAAKVFTTLALVGMLIIPLNSFPWVLNGILESKVSLERIQRFFSLTNQNLQAHYALVSPEDDRTSVLLSQGTFSWQRPDGPDQNQQGAGGGSLLLHGLDLHIAKGSLVVVVGEVGCGKSSLLAAVAGELHRLSGVVYVADREVGFGLASQEPWIQHASVRDNILFGKDYDPDLYQAVVQACALADDLNDKDVYLLDDPLAAVDADVAEHLMQKCVLGLLRGKTRILCTHRIEFVDRADTVVLMENGTIVKTGPPAEILPLVEAAPKQRKNDHNVKEKRGAAEPDDDDEPGPPADLWSGGDDGDDPERSGEEQKLAGGLAWRVYQTYWAAMGGALASSVLMSLLLMQASKNVSDWWLSHWISQLKNNGSAATGELVSSHLLLFSPGGLTCLPPPPLQTIPSSNVSADVRFYLTVYTSIAAANTVFTALRAFLFAYGAICAATAVHNRLLDRVLKATVTFFDTTPLGRVLNRFSSDLYSVDDSLPFILNILLANAFGLLGMLVVMSYGLPWVLVPLLPLALLYHHTQRFYRHTSRELKRLCSLTLSPVYSHFSETLTGLATIRASGSTARFEEESAKRLEQNQRCLFLSNAAMQWLDIRLQLIGVAVVTGIAVIAVVQHQFHSVDPGLVGLSLSYALSITSLLSGLIFSFAQTEMQLVSVERTEEYSSGLPTEPQHQNAQLPSAWPEKGQVEFRGAVLSYRDGLPNALDGVSLSVRPGEKVGVVGRTGSGKSTLFLALFRMVELNRGQILLDGLDLSAVGLGQLSGTIRENLDPCGRQPDEQLLDVLDQCHLSPVVERMDGNMKLFVFPPSQVLCIDEATASVDQRTDKLLQQTIREKFQDKTVLTIAHRINTIMDCDRVLVMHAGKVVEFDTPLALCQSDQSVFRRLVAARGEFTWTDAFVSDE</sequence>
<feature type="transmembrane region" description="Helical" evidence="28">
    <location>
        <begin position="1581"/>
        <end position="1607"/>
    </location>
</feature>
<name>A0A6A4SP05_SCOMX</name>
<dbReference type="FunFam" id="3.30.160.60:FF:000014">
    <property type="entry name" value="Transcription factor Sp3"/>
    <property type="match status" value="1"/>
</dbReference>
<feature type="compositionally biased region" description="Polar residues" evidence="27">
    <location>
        <begin position="11"/>
        <end position="26"/>
    </location>
</feature>
<evidence type="ECO:0000256" key="25">
    <source>
        <dbReference type="ARBA" id="ARBA00067537"/>
    </source>
</evidence>
<keyword evidence="20" id="KW-0804">Transcription</keyword>
<dbReference type="FunFam" id="1.20.1560.10:FF:000037">
    <property type="entry name" value="ATP-binding cassette subfamily C member 10"/>
    <property type="match status" value="1"/>
</dbReference>
<dbReference type="InterPro" id="IPR036236">
    <property type="entry name" value="Znf_C2H2_sf"/>
</dbReference>
<dbReference type="EMBL" id="VEVO01000009">
    <property type="protein sequence ID" value="KAF0036856.1"/>
    <property type="molecule type" value="Genomic_DNA"/>
</dbReference>
<evidence type="ECO:0000256" key="21">
    <source>
        <dbReference type="ARBA" id="ARBA00023242"/>
    </source>
</evidence>
<protein>
    <recommendedName>
        <fullName evidence="25">Transcription factor Sp2</fullName>
        <ecNumber evidence="4">7.6.2.2</ecNumber>
    </recommendedName>
</protein>
<keyword evidence="12" id="KW-0862">Zinc</keyword>
<feature type="domain" description="ABC transporter" evidence="30">
    <location>
        <begin position="1853"/>
        <end position="2052"/>
    </location>
</feature>
<keyword evidence="6" id="KW-0597">Phosphoprotein</keyword>
<dbReference type="PROSITE" id="PS50157">
    <property type="entry name" value="ZINC_FINGER_C2H2_2"/>
    <property type="match status" value="3"/>
</dbReference>
<keyword evidence="9" id="KW-0677">Repeat</keyword>
<dbReference type="SUPFAM" id="SSF57667">
    <property type="entry name" value="beta-beta-alpha zinc fingers"/>
    <property type="match status" value="2"/>
</dbReference>
<dbReference type="PROSITE" id="PS50893">
    <property type="entry name" value="ABC_TRANSPORTER_2"/>
    <property type="match status" value="2"/>
</dbReference>
<feature type="compositionally biased region" description="Low complexity" evidence="27">
    <location>
        <begin position="376"/>
        <end position="386"/>
    </location>
</feature>
<feature type="domain" description="C2H2-type" evidence="29">
    <location>
        <begin position="515"/>
        <end position="544"/>
    </location>
</feature>
<proteinExistence type="inferred from homology"/>
<keyword evidence="19" id="KW-0010">Activator</keyword>
<dbReference type="EC" id="7.6.2.2" evidence="4"/>
<dbReference type="InterPro" id="IPR003439">
    <property type="entry name" value="ABC_transporter-like_ATP-bd"/>
</dbReference>
<evidence type="ECO:0000313" key="33">
    <source>
        <dbReference type="Proteomes" id="UP000438429"/>
    </source>
</evidence>
<dbReference type="SMART" id="SM00382">
    <property type="entry name" value="AAA"/>
    <property type="match status" value="2"/>
</dbReference>
<keyword evidence="17" id="KW-0238">DNA-binding</keyword>
<evidence type="ECO:0000256" key="4">
    <source>
        <dbReference type="ARBA" id="ARBA00012191"/>
    </source>
</evidence>
<keyword evidence="16" id="KW-0805">Transcription regulation</keyword>
<dbReference type="InterPro" id="IPR013087">
    <property type="entry name" value="Znf_C2H2_type"/>
</dbReference>
<dbReference type="GO" id="GO:0008270">
    <property type="term" value="F:zinc ion binding"/>
    <property type="evidence" value="ECO:0007669"/>
    <property type="project" value="UniProtKB-KW"/>
</dbReference>
<dbReference type="GO" id="GO:0016020">
    <property type="term" value="C:membrane"/>
    <property type="evidence" value="ECO:0007669"/>
    <property type="project" value="UniProtKB-SubCell"/>
</dbReference>
<evidence type="ECO:0000256" key="23">
    <source>
        <dbReference type="ARBA" id="ARBA00038409"/>
    </source>
</evidence>
<dbReference type="GO" id="GO:0005634">
    <property type="term" value="C:nucleus"/>
    <property type="evidence" value="ECO:0007669"/>
    <property type="project" value="UniProtKB-SubCell"/>
</dbReference>
<dbReference type="PROSITE" id="PS50929">
    <property type="entry name" value="ABC_TM1F"/>
    <property type="match status" value="2"/>
</dbReference>
<evidence type="ECO:0000256" key="17">
    <source>
        <dbReference type="ARBA" id="ARBA00023125"/>
    </source>
</evidence>
<evidence type="ECO:0000256" key="7">
    <source>
        <dbReference type="ARBA" id="ARBA00022692"/>
    </source>
</evidence>
<dbReference type="FunFam" id="3.30.160.60:FF:000455">
    <property type="entry name" value="Transcription factor Sp2"/>
    <property type="match status" value="1"/>
</dbReference>
<evidence type="ECO:0000256" key="24">
    <source>
        <dbReference type="ARBA" id="ARBA00056082"/>
    </source>
</evidence>
<evidence type="ECO:0000256" key="16">
    <source>
        <dbReference type="ARBA" id="ARBA00023015"/>
    </source>
</evidence>
<evidence type="ECO:0000256" key="22">
    <source>
        <dbReference type="ARBA" id="ARBA00034018"/>
    </source>
</evidence>
<evidence type="ECO:0000256" key="6">
    <source>
        <dbReference type="ARBA" id="ARBA00022553"/>
    </source>
</evidence>
<dbReference type="CDD" id="cd18605">
    <property type="entry name" value="ABC_6TM_MRP7_D2_like"/>
    <property type="match status" value="1"/>
</dbReference>
<keyword evidence="13" id="KW-0067">ATP-binding</keyword>
<feature type="domain" description="ABC transporter" evidence="30">
    <location>
        <begin position="1230"/>
        <end position="1434"/>
    </location>
</feature>
<feature type="transmembrane region" description="Helical" evidence="28">
    <location>
        <begin position="951"/>
        <end position="975"/>
    </location>
</feature>
<feature type="transmembrane region" description="Helical" evidence="28">
    <location>
        <begin position="914"/>
        <end position="939"/>
    </location>
</feature>
<keyword evidence="15 28" id="KW-1133">Transmembrane helix</keyword>
<dbReference type="Pfam" id="PF00096">
    <property type="entry name" value="zf-C2H2"/>
    <property type="match status" value="2"/>
</dbReference>
<comment type="similarity">
    <text evidence="3">Belongs to the ABC transporter superfamily. ABCC family. Conjugate transporter (TC 3.A.1.208) subfamily.</text>
</comment>
<dbReference type="SUPFAM" id="SSF90123">
    <property type="entry name" value="ABC transporter transmembrane region"/>
    <property type="match status" value="2"/>
</dbReference>
<dbReference type="SMART" id="SM00355">
    <property type="entry name" value="ZnF_C2H2"/>
    <property type="match status" value="3"/>
</dbReference>
<feature type="transmembrane region" description="Helical" evidence="28">
    <location>
        <begin position="996"/>
        <end position="1016"/>
    </location>
</feature>
<dbReference type="InterPro" id="IPR050173">
    <property type="entry name" value="ABC_transporter_C-like"/>
</dbReference>
<feature type="domain" description="ABC transmembrane type-1" evidence="31">
    <location>
        <begin position="916"/>
        <end position="1195"/>
    </location>
</feature>
<evidence type="ECO:0000256" key="13">
    <source>
        <dbReference type="ARBA" id="ARBA00022840"/>
    </source>
</evidence>
<accession>A0A6A4SP05</accession>
<dbReference type="Proteomes" id="UP000438429">
    <property type="component" value="Unassembled WGS sequence"/>
</dbReference>
<feature type="region of interest" description="Disordered" evidence="27">
    <location>
        <begin position="1426"/>
        <end position="1475"/>
    </location>
</feature>
<feature type="transmembrane region" description="Helical" evidence="28">
    <location>
        <begin position="1036"/>
        <end position="1066"/>
    </location>
</feature>
<feature type="region of interest" description="Disordered" evidence="27">
    <location>
        <begin position="376"/>
        <end position="396"/>
    </location>
</feature>
<feature type="transmembrane region" description="Helical" evidence="28">
    <location>
        <begin position="1139"/>
        <end position="1160"/>
    </location>
</feature>
<keyword evidence="21" id="KW-0539">Nucleus</keyword>
<dbReference type="PANTHER" id="PTHR24223:SF330">
    <property type="entry name" value="ATP-BINDING CASSETTE SUB-FAMILY C MEMBER 10"/>
    <property type="match status" value="1"/>
</dbReference>
<dbReference type="CDD" id="cd22540">
    <property type="entry name" value="SP2_N"/>
    <property type="match status" value="1"/>
</dbReference>
<feature type="domain" description="ABC transmembrane type-1" evidence="31">
    <location>
        <begin position="1502"/>
        <end position="1817"/>
    </location>
</feature>
<dbReference type="Gene3D" id="1.20.1560.10">
    <property type="entry name" value="ABC transporter type 1, transmembrane domain"/>
    <property type="match status" value="2"/>
</dbReference>
<feature type="domain" description="C2H2-type" evidence="29">
    <location>
        <begin position="545"/>
        <end position="574"/>
    </location>
</feature>
<dbReference type="GO" id="GO:0005524">
    <property type="term" value="F:ATP binding"/>
    <property type="evidence" value="ECO:0007669"/>
    <property type="project" value="UniProtKB-KW"/>
</dbReference>
<comment type="subcellular location">
    <subcellularLocation>
        <location evidence="2">Membrane</location>
    </subcellularLocation>
    <subcellularLocation>
        <location evidence="1">Nucleus</location>
    </subcellularLocation>
</comment>
<dbReference type="PROSITE" id="PS00028">
    <property type="entry name" value="ZINC_FINGER_C2H2_1"/>
    <property type="match status" value="3"/>
</dbReference>
<feature type="transmembrane region" description="Helical" evidence="28">
    <location>
        <begin position="1795"/>
        <end position="1813"/>
    </location>
</feature>
<evidence type="ECO:0000259" key="31">
    <source>
        <dbReference type="PROSITE" id="PS50929"/>
    </source>
</evidence>
<keyword evidence="18 28" id="KW-0472">Membrane</keyword>
<evidence type="ECO:0000256" key="12">
    <source>
        <dbReference type="ARBA" id="ARBA00022833"/>
    </source>
</evidence>
<dbReference type="InterPro" id="IPR011527">
    <property type="entry name" value="ABC1_TM_dom"/>
</dbReference>
<keyword evidence="5" id="KW-0813">Transport</keyword>
<comment type="similarity">
    <text evidence="23">Belongs to the Sp1 C2H2-type zinc-finger protein family.</text>
</comment>
<dbReference type="InterPro" id="IPR027417">
    <property type="entry name" value="P-loop_NTPase"/>
</dbReference>
<evidence type="ECO:0000256" key="5">
    <source>
        <dbReference type="ARBA" id="ARBA00022448"/>
    </source>
</evidence>
<evidence type="ECO:0000256" key="14">
    <source>
        <dbReference type="ARBA" id="ARBA00022967"/>
    </source>
</evidence>
<feature type="region of interest" description="Disordered" evidence="27">
    <location>
        <begin position="1"/>
        <end position="27"/>
    </location>
</feature>